<dbReference type="InterPro" id="IPR001638">
    <property type="entry name" value="Solute-binding_3/MltF_N"/>
</dbReference>
<dbReference type="Gene3D" id="3.40.190.10">
    <property type="entry name" value="Periplasmic binding protein-like II"/>
    <property type="match status" value="2"/>
</dbReference>
<name>A0A516H2L2_9PROT</name>
<dbReference type="PANTHER" id="PTHR35936:SF17">
    <property type="entry name" value="ARGININE-BINDING EXTRACELLULAR PROTEIN ARTP"/>
    <property type="match status" value="1"/>
</dbReference>
<feature type="domain" description="Solute-binding protein family 3/N-terminal" evidence="3">
    <location>
        <begin position="35"/>
        <end position="257"/>
    </location>
</feature>
<accession>A0A516H2L2</accession>
<dbReference type="Proteomes" id="UP000317496">
    <property type="component" value="Chromosome"/>
</dbReference>
<organism evidence="4 5">
    <name type="scientific">Ferrovibrio terrae</name>
    <dbReference type="NCBI Taxonomy" id="2594003"/>
    <lineage>
        <taxon>Bacteria</taxon>
        <taxon>Pseudomonadati</taxon>
        <taxon>Pseudomonadota</taxon>
        <taxon>Alphaproteobacteria</taxon>
        <taxon>Rhodospirillales</taxon>
        <taxon>Rhodospirillaceae</taxon>
        <taxon>Ferrovibrio</taxon>
    </lineage>
</organism>
<keyword evidence="5" id="KW-1185">Reference proteome</keyword>
<feature type="chain" id="PRO_5021696671" evidence="2">
    <location>
        <begin position="23"/>
        <end position="267"/>
    </location>
</feature>
<gene>
    <name evidence="4" type="ORF">FNB15_11265</name>
</gene>
<evidence type="ECO:0000313" key="5">
    <source>
        <dbReference type="Proteomes" id="UP000317496"/>
    </source>
</evidence>
<sequence length="267" mass="27651">MRSMLMRAVTVAAVLTGSEAMAQTAPLNELAPKGSVRVAIAISPAPSALYAVKDSNGQYRGVTVDLGHALAAKLGKPVQFVAYASTGEITAAGDNDAWDVTFMPHDAARAKLVDFGTPYHLLQSTLLVSDKVSAKTLAEVDRPDIRIAGVEGTATARAAAAHFKQAKITHVRGVDDAVALVKAGNAEAIGLSRESLLGLRDKLPGSRVLDGGFLNSTTSVAVPRGKAAALAWVSAFVEEQKANGSIRRSLDAMGLTASQVAPPGMKP</sequence>
<feature type="signal peptide" evidence="2">
    <location>
        <begin position="1"/>
        <end position="22"/>
    </location>
</feature>
<dbReference type="SMART" id="SM00062">
    <property type="entry name" value="PBPb"/>
    <property type="match status" value="1"/>
</dbReference>
<dbReference type="EMBL" id="CP041636">
    <property type="protein sequence ID" value="QDO97810.1"/>
    <property type="molecule type" value="Genomic_DNA"/>
</dbReference>
<proteinExistence type="predicted"/>
<dbReference type="KEGG" id="fer:FNB15_11265"/>
<keyword evidence="1 2" id="KW-0732">Signal</keyword>
<dbReference type="AlphaFoldDB" id="A0A516H2L2"/>
<dbReference type="OrthoDB" id="6192933at2"/>
<evidence type="ECO:0000313" key="4">
    <source>
        <dbReference type="EMBL" id="QDO97810.1"/>
    </source>
</evidence>
<protein>
    <submittedName>
        <fullName evidence="4">Transporter substrate-binding domain-containing protein</fullName>
    </submittedName>
</protein>
<dbReference type="RefSeq" id="WP_144068791.1">
    <property type="nucleotide sequence ID" value="NZ_CP041636.1"/>
</dbReference>
<evidence type="ECO:0000256" key="2">
    <source>
        <dbReference type="SAM" id="SignalP"/>
    </source>
</evidence>
<dbReference type="PANTHER" id="PTHR35936">
    <property type="entry name" value="MEMBRANE-BOUND LYTIC MUREIN TRANSGLYCOSYLASE F"/>
    <property type="match status" value="1"/>
</dbReference>
<evidence type="ECO:0000259" key="3">
    <source>
        <dbReference type="SMART" id="SM00062"/>
    </source>
</evidence>
<evidence type="ECO:0000256" key="1">
    <source>
        <dbReference type="ARBA" id="ARBA00022729"/>
    </source>
</evidence>
<reference evidence="4 5" key="1">
    <citation type="submission" date="2019-07" db="EMBL/GenBank/DDBJ databases">
        <title>Genome sequencing for Ferrovibrio sp. K5.</title>
        <authorList>
            <person name="Park S.-J."/>
        </authorList>
    </citation>
    <scope>NUCLEOTIDE SEQUENCE [LARGE SCALE GENOMIC DNA]</scope>
    <source>
        <strain evidence="4 5">K5</strain>
    </source>
</reference>
<dbReference type="SUPFAM" id="SSF53850">
    <property type="entry name" value="Periplasmic binding protein-like II"/>
    <property type="match status" value="1"/>
</dbReference>
<dbReference type="Pfam" id="PF00497">
    <property type="entry name" value="SBP_bac_3"/>
    <property type="match status" value="1"/>
</dbReference>